<gene>
    <name evidence="1" type="ORF">METZ01_LOCUS472611</name>
</gene>
<reference evidence="1" key="1">
    <citation type="submission" date="2018-05" db="EMBL/GenBank/DDBJ databases">
        <authorList>
            <person name="Lanie J.A."/>
            <person name="Ng W.-L."/>
            <person name="Kazmierczak K.M."/>
            <person name="Andrzejewski T.M."/>
            <person name="Davidsen T.M."/>
            <person name="Wayne K.J."/>
            <person name="Tettelin H."/>
            <person name="Glass J.I."/>
            <person name="Rusch D."/>
            <person name="Podicherti R."/>
            <person name="Tsui H.-C.T."/>
            <person name="Winkler M.E."/>
        </authorList>
    </citation>
    <scope>NUCLEOTIDE SEQUENCE</scope>
</reference>
<sequence length="222" mass="25392">LCMWIREQLGALSRTQGSYDLRVHQLTLPEDLDRVISGVEKRATQSGFGEKEKISLSALFPDPQLRNFARERMQILHRGDLHSYLSALVAKERESLTGNSATIMDLIHICEHKLAMRNAEVTKRFLVGETDLWIQPWALGIEVRTTWEPENETELLSILSDTNFRLRARHLVVVVPDDLSDELFDLIRVVEKREVINNLSIIRIGDFGKYLDEIKGAEEANG</sequence>
<dbReference type="AlphaFoldDB" id="A0A383BHZ9"/>
<proteinExistence type="predicted"/>
<dbReference type="EMBL" id="UINC01200735">
    <property type="protein sequence ID" value="SVE19757.1"/>
    <property type="molecule type" value="Genomic_DNA"/>
</dbReference>
<feature type="non-terminal residue" evidence="1">
    <location>
        <position position="1"/>
    </location>
</feature>
<name>A0A383BHZ9_9ZZZZ</name>
<evidence type="ECO:0000313" key="1">
    <source>
        <dbReference type="EMBL" id="SVE19757.1"/>
    </source>
</evidence>
<protein>
    <submittedName>
        <fullName evidence="1">Uncharacterized protein</fullName>
    </submittedName>
</protein>
<accession>A0A383BHZ9</accession>
<organism evidence="1">
    <name type="scientific">marine metagenome</name>
    <dbReference type="NCBI Taxonomy" id="408172"/>
    <lineage>
        <taxon>unclassified sequences</taxon>
        <taxon>metagenomes</taxon>
        <taxon>ecological metagenomes</taxon>
    </lineage>
</organism>